<evidence type="ECO:0000313" key="1">
    <source>
        <dbReference type="EMBL" id="KAI6084943.1"/>
    </source>
</evidence>
<protein>
    <submittedName>
        <fullName evidence="1">Uncharacterized protein</fullName>
    </submittedName>
</protein>
<proteinExistence type="predicted"/>
<organism evidence="1 2">
    <name type="scientific">Hypoxylon rubiginosum</name>
    <dbReference type="NCBI Taxonomy" id="110542"/>
    <lineage>
        <taxon>Eukaryota</taxon>
        <taxon>Fungi</taxon>
        <taxon>Dikarya</taxon>
        <taxon>Ascomycota</taxon>
        <taxon>Pezizomycotina</taxon>
        <taxon>Sordariomycetes</taxon>
        <taxon>Xylariomycetidae</taxon>
        <taxon>Xylariales</taxon>
        <taxon>Hypoxylaceae</taxon>
        <taxon>Hypoxylon</taxon>
    </lineage>
</organism>
<accession>A0ACC0CWT1</accession>
<sequence>MASGTTLNVVNWIGAGLSTGVFAIRAWTRLFIVRSIGLDDFFMLLSLLASLAAAGLITTSVHYGMGSQTEGTILASKYSFLSGIPIMMAQGFGRIAFAFTLLSVMGTTPARQWFLYTIIAFQFIWLVVVLALSYGLCSPVSAFWDSAQVQAQECLVKYHNVVVDGWNYFETVWDACTDFSLALFPALILSSTNMQMRLKLGLIALMGLGVLTGICAIVKAVEYSLLFSNTENSNYAQATIFIWTVVQQYIVIIAASIPCCRAFFTKTDRTTVGNSNEPGAYSRGRITLKPRKAKHPPTRQIRPQASRTLIGDSDDEPLNMGMIHLSDVSTGIPHFPR</sequence>
<reference evidence="1 2" key="1">
    <citation type="journal article" date="2022" name="New Phytol.">
        <title>Ecological generalism drives hyperdiversity of secondary metabolite gene clusters in xylarialean endophytes.</title>
        <authorList>
            <person name="Franco M.E.E."/>
            <person name="Wisecaver J.H."/>
            <person name="Arnold A.E."/>
            <person name="Ju Y.M."/>
            <person name="Slot J.C."/>
            <person name="Ahrendt S."/>
            <person name="Moore L.P."/>
            <person name="Eastman K.E."/>
            <person name="Scott K."/>
            <person name="Konkel Z."/>
            <person name="Mondo S.J."/>
            <person name="Kuo A."/>
            <person name="Hayes R.D."/>
            <person name="Haridas S."/>
            <person name="Andreopoulos B."/>
            <person name="Riley R."/>
            <person name="LaButti K."/>
            <person name="Pangilinan J."/>
            <person name="Lipzen A."/>
            <person name="Amirebrahimi M."/>
            <person name="Yan J."/>
            <person name="Adam C."/>
            <person name="Keymanesh K."/>
            <person name="Ng V."/>
            <person name="Louie K."/>
            <person name="Northen T."/>
            <person name="Drula E."/>
            <person name="Henrissat B."/>
            <person name="Hsieh H.M."/>
            <person name="Youens-Clark K."/>
            <person name="Lutzoni F."/>
            <person name="Miadlikowska J."/>
            <person name="Eastwood D.C."/>
            <person name="Hamelin R.C."/>
            <person name="Grigoriev I.V."/>
            <person name="U'Ren J.M."/>
        </authorList>
    </citation>
    <scope>NUCLEOTIDE SEQUENCE [LARGE SCALE GENOMIC DNA]</scope>
    <source>
        <strain evidence="1 2">ER1909</strain>
    </source>
</reference>
<keyword evidence="2" id="KW-1185">Reference proteome</keyword>
<evidence type="ECO:0000313" key="2">
    <source>
        <dbReference type="Proteomes" id="UP001497680"/>
    </source>
</evidence>
<comment type="caution">
    <text evidence="1">The sequence shown here is derived from an EMBL/GenBank/DDBJ whole genome shotgun (WGS) entry which is preliminary data.</text>
</comment>
<gene>
    <name evidence="1" type="ORF">F4821DRAFT_164510</name>
</gene>
<name>A0ACC0CWT1_9PEZI</name>
<dbReference type="EMBL" id="MU394331">
    <property type="protein sequence ID" value="KAI6084943.1"/>
    <property type="molecule type" value="Genomic_DNA"/>
</dbReference>
<dbReference type="Proteomes" id="UP001497680">
    <property type="component" value="Unassembled WGS sequence"/>
</dbReference>